<dbReference type="RefSeq" id="XP_033574334.1">
    <property type="nucleotide sequence ID" value="XM_033728269.1"/>
</dbReference>
<feature type="transmembrane region" description="Helical" evidence="1">
    <location>
        <begin position="12"/>
        <end position="32"/>
    </location>
</feature>
<dbReference type="OrthoDB" id="5409246at2759"/>
<reference evidence="4" key="2">
    <citation type="submission" date="2020-04" db="EMBL/GenBank/DDBJ databases">
        <authorList>
            <consortium name="NCBI Genome Project"/>
        </authorList>
    </citation>
    <scope>NUCLEOTIDE SEQUENCE</scope>
    <source>
        <strain evidence="4">CBS 304.34</strain>
    </source>
</reference>
<proteinExistence type="predicted"/>
<name>A0A6A6YF56_9PEZI</name>
<dbReference type="AlphaFoldDB" id="A0A6A6YF56"/>
<evidence type="ECO:0000313" key="3">
    <source>
        <dbReference type="Proteomes" id="UP000504636"/>
    </source>
</evidence>
<keyword evidence="1" id="KW-1133">Transmembrane helix</keyword>
<keyword evidence="3" id="KW-1185">Reference proteome</keyword>
<accession>A0A6A6YF56</accession>
<evidence type="ECO:0000313" key="4">
    <source>
        <dbReference type="RefSeq" id="XP_033574334.1"/>
    </source>
</evidence>
<organism evidence="2">
    <name type="scientific">Mytilinidion resinicola</name>
    <dbReference type="NCBI Taxonomy" id="574789"/>
    <lineage>
        <taxon>Eukaryota</taxon>
        <taxon>Fungi</taxon>
        <taxon>Dikarya</taxon>
        <taxon>Ascomycota</taxon>
        <taxon>Pezizomycotina</taxon>
        <taxon>Dothideomycetes</taxon>
        <taxon>Pleosporomycetidae</taxon>
        <taxon>Mytilinidiales</taxon>
        <taxon>Mytilinidiaceae</taxon>
        <taxon>Mytilinidion</taxon>
    </lineage>
</organism>
<evidence type="ECO:0008006" key="5">
    <source>
        <dbReference type="Google" id="ProtNLM"/>
    </source>
</evidence>
<dbReference type="Proteomes" id="UP000504636">
    <property type="component" value="Unplaced"/>
</dbReference>
<dbReference type="GeneID" id="54469162"/>
<dbReference type="EMBL" id="MU003705">
    <property type="protein sequence ID" value="KAF2807370.1"/>
    <property type="molecule type" value="Genomic_DNA"/>
</dbReference>
<evidence type="ECO:0000313" key="2">
    <source>
        <dbReference type="EMBL" id="KAF2807370.1"/>
    </source>
</evidence>
<keyword evidence="1" id="KW-0812">Transmembrane</keyword>
<feature type="transmembrane region" description="Helical" evidence="1">
    <location>
        <begin position="115"/>
        <end position="133"/>
    </location>
</feature>
<keyword evidence="1" id="KW-0472">Membrane</keyword>
<gene>
    <name evidence="2 4" type="ORF">BDZ99DRAFT_573208</name>
</gene>
<feature type="transmembrane region" description="Helical" evidence="1">
    <location>
        <begin position="145"/>
        <end position="169"/>
    </location>
</feature>
<protein>
    <recommendedName>
        <fullName evidence="5">Integral membrane protein</fullName>
    </recommendedName>
</protein>
<evidence type="ECO:0000256" key="1">
    <source>
        <dbReference type="SAM" id="Phobius"/>
    </source>
</evidence>
<feature type="transmembrane region" description="Helical" evidence="1">
    <location>
        <begin position="44"/>
        <end position="67"/>
    </location>
</feature>
<reference evidence="4" key="3">
    <citation type="submission" date="2025-04" db="UniProtKB">
        <authorList>
            <consortium name="RefSeq"/>
        </authorList>
    </citation>
    <scope>IDENTIFICATION</scope>
    <source>
        <strain evidence="4">CBS 304.34</strain>
    </source>
</reference>
<sequence>MDRFVDIKQRELATVIVSCALVTSLIATLLSWTWLPIPAYTAKIVALCALIHSLVAIGIAAQQLIALTRAHIHPHRTQVMQYILFGSIANPQSPITDVNAGSGWRHFSWQIPTMLLGNSIVLTLITLGIAVFDEERKAAVWGTETVTALCVAVSLSFGVGCYFISWFCIEWQMQEAIAKDL</sequence>
<reference evidence="2 4" key="1">
    <citation type="journal article" date="2020" name="Stud. Mycol.">
        <title>101 Dothideomycetes genomes: a test case for predicting lifestyles and emergence of pathogens.</title>
        <authorList>
            <person name="Haridas S."/>
            <person name="Albert R."/>
            <person name="Binder M."/>
            <person name="Bloem J."/>
            <person name="Labutti K."/>
            <person name="Salamov A."/>
            <person name="Andreopoulos B."/>
            <person name="Baker S."/>
            <person name="Barry K."/>
            <person name="Bills G."/>
            <person name="Bluhm B."/>
            <person name="Cannon C."/>
            <person name="Castanera R."/>
            <person name="Culley D."/>
            <person name="Daum C."/>
            <person name="Ezra D."/>
            <person name="Gonzalez J."/>
            <person name="Henrissat B."/>
            <person name="Kuo A."/>
            <person name="Liang C."/>
            <person name="Lipzen A."/>
            <person name="Lutzoni F."/>
            <person name="Magnuson J."/>
            <person name="Mondo S."/>
            <person name="Nolan M."/>
            <person name="Ohm R."/>
            <person name="Pangilinan J."/>
            <person name="Park H.-J."/>
            <person name="Ramirez L."/>
            <person name="Alfaro M."/>
            <person name="Sun H."/>
            <person name="Tritt A."/>
            <person name="Yoshinaga Y."/>
            <person name="Zwiers L.-H."/>
            <person name="Turgeon B."/>
            <person name="Goodwin S."/>
            <person name="Spatafora J."/>
            <person name="Crous P."/>
            <person name="Grigoriev I."/>
        </authorList>
    </citation>
    <scope>NUCLEOTIDE SEQUENCE</scope>
    <source>
        <strain evidence="2 4">CBS 304.34</strain>
    </source>
</reference>